<feature type="compositionally biased region" description="Polar residues" evidence="1">
    <location>
        <begin position="229"/>
        <end position="241"/>
    </location>
</feature>
<sequence length="268" mass="30811">MFVNEQDRMNESCTKVVSQNKGLPLVQYISSVWVIVTNERLKLVIVCRERESQKEIEITPPVGIVRLNNSCRASSKYFDLPDFYEKTTSYKNRDIYSGLLKLTNVSQFHIWDEFHNEFPNITSRVLPSNLTSLKEIPMSYFIHQIQKFRSNSNISGTQHLSRITEIILMSGLIIGFMVILSLSLKKLCAYIMSDRTTNEHGGREITIELPNILTGNESIPLTRNEIRPRTTSNVRNQNDVVSPQEADDNVVIEEGRSPSTPRVSWFRK</sequence>
<protein>
    <submittedName>
        <fullName evidence="3">Uncharacterized protein</fullName>
    </submittedName>
</protein>
<feature type="region of interest" description="Disordered" evidence="1">
    <location>
        <begin position="228"/>
        <end position="268"/>
    </location>
</feature>
<keyword evidence="2" id="KW-1133">Transmembrane helix</keyword>
<reference evidence="3" key="1">
    <citation type="journal article" date="2019" name="bioRxiv">
        <title>The Genome of the Zebra Mussel, Dreissena polymorpha: A Resource for Invasive Species Research.</title>
        <authorList>
            <person name="McCartney M.A."/>
            <person name="Auch B."/>
            <person name="Kono T."/>
            <person name="Mallez S."/>
            <person name="Zhang Y."/>
            <person name="Obille A."/>
            <person name="Becker A."/>
            <person name="Abrahante J.E."/>
            <person name="Garbe J."/>
            <person name="Badalamenti J.P."/>
            <person name="Herman A."/>
            <person name="Mangelson H."/>
            <person name="Liachko I."/>
            <person name="Sullivan S."/>
            <person name="Sone E.D."/>
            <person name="Koren S."/>
            <person name="Silverstein K.A.T."/>
            <person name="Beckman K.B."/>
            <person name="Gohl D.M."/>
        </authorList>
    </citation>
    <scope>NUCLEOTIDE SEQUENCE</scope>
    <source>
        <strain evidence="3">Duluth1</strain>
        <tissue evidence="3">Whole animal</tissue>
    </source>
</reference>
<evidence type="ECO:0000313" key="3">
    <source>
        <dbReference type="EMBL" id="KAH3866335.1"/>
    </source>
</evidence>
<organism evidence="3 4">
    <name type="scientific">Dreissena polymorpha</name>
    <name type="common">Zebra mussel</name>
    <name type="synonym">Mytilus polymorpha</name>
    <dbReference type="NCBI Taxonomy" id="45954"/>
    <lineage>
        <taxon>Eukaryota</taxon>
        <taxon>Metazoa</taxon>
        <taxon>Spiralia</taxon>
        <taxon>Lophotrochozoa</taxon>
        <taxon>Mollusca</taxon>
        <taxon>Bivalvia</taxon>
        <taxon>Autobranchia</taxon>
        <taxon>Heteroconchia</taxon>
        <taxon>Euheterodonta</taxon>
        <taxon>Imparidentia</taxon>
        <taxon>Neoheterodontei</taxon>
        <taxon>Myida</taxon>
        <taxon>Dreissenoidea</taxon>
        <taxon>Dreissenidae</taxon>
        <taxon>Dreissena</taxon>
    </lineage>
</organism>
<name>A0A9D4LY36_DREPO</name>
<evidence type="ECO:0000256" key="2">
    <source>
        <dbReference type="SAM" id="Phobius"/>
    </source>
</evidence>
<dbReference type="AlphaFoldDB" id="A0A9D4LY36"/>
<proteinExistence type="predicted"/>
<keyword evidence="2" id="KW-0472">Membrane</keyword>
<keyword evidence="2" id="KW-0812">Transmembrane</keyword>
<keyword evidence="4" id="KW-1185">Reference proteome</keyword>
<dbReference type="EMBL" id="JAIWYP010000002">
    <property type="protein sequence ID" value="KAH3866335.1"/>
    <property type="molecule type" value="Genomic_DNA"/>
</dbReference>
<evidence type="ECO:0000313" key="4">
    <source>
        <dbReference type="Proteomes" id="UP000828390"/>
    </source>
</evidence>
<feature type="transmembrane region" description="Helical" evidence="2">
    <location>
        <begin position="166"/>
        <end position="184"/>
    </location>
</feature>
<comment type="caution">
    <text evidence="3">The sequence shown here is derived from an EMBL/GenBank/DDBJ whole genome shotgun (WGS) entry which is preliminary data.</text>
</comment>
<dbReference type="Proteomes" id="UP000828390">
    <property type="component" value="Unassembled WGS sequence"/>
</dbReference>
<reference evidence="3" key="2">
    <citation type="submission" date="2020-11" db="EMBL/GenBank/DDBJ databases">
        <authorList>
            <person name="McCartney M.A."/>
            <person name="Auch B."/>
            <person name="Kono T."/>
            <person name="Mallez S."/>
            <person name="Becker A."/>
            <person name="Gohl D.M."/>
            <person name="Silverstein K.A.T."/>
            <person name="Koren S."/>
            <person name="Bechman K.B."/>
            <person name="Herman A."/>
            <person name="Abrahante J.E."/>
            <person name="Garbe J."/>
        </authorList>
    </citation>
    <scope>NUCLEOTIDE SEQUENCE</scope>
    <source>
        <strain evidence="3">Duluth1</strain>
        <tissue evidence="3">Whole animal</tissue>
    </source>
</reference>
<accession>A0A9D4LY36</accession>
<evidence type="ECO:0000256" key="1">
    <source>
        <dbReference type="SAM" id="MobiDB-lite"/>
    </source>
</evidence>
<gene>
    <name evidence="3" type="ORF">DPMN_029397</name>
</gene>